<accession>A0A495J333</accession>
<evidence type="ECO:0000313" key="2">
    <source>
        <dbReference type="Proteomes" id="UP000268007"/>
    </source>
</evidence>
<keyword evidence="2" id="KW-1185">Reference proteome</keyword>
<protein>
    <recommendedName>
        <fullName evidence="3">Polyketide cyclase/dehydrase/lipid transport protein</fullName>
    </recommendedName>
</protein>
<reference evidence="1 2" key="1">
    <citation type="submission" date="2018-10" db="EMBL/GenBank/DDBJ databases">
        <title>Genomic Encyclopedia of Archaeal and Bacterial Type Strains, Phase II (KMG-II): from individual species to whole genera.</title>
        <authorList>
            <person name="Goeker M."/>
        </authorList>
    </citation>
    <scope>NUCLEOTIDE SEQUENCE [LARGE SCALE GENOMIC DNA]</scope>
    <source>
        <strain evidence="1 2">DSM 18602</strain>
    </source>
</reference>
<dbReference type="OrthoDB" id="191189at2"/>
<gene>
    <name evidence="1" type="ORF">BDD43_3592</name>
</gene>
<organism evidence="1 2">
    <name type="scientific">Mucilaginibacter gracilis</name>
    <dbReference type="NCBI Taxonomy" id="423350"/>
    <lineage>
        <taxon>Bacteria</taxon>
        <taxon>Pseudomonadati</taxon>
        <taxon>Bacteroidota</taxon>
        <taxon>Sphingobacteriia</taxon>
        <taxon>Sphingobacteriales</taxon>
        <taxon>Sphingobacteriaceae</taxon>
        <taxon>Mucilaginibacter</taxon>
    </lineage>
</organism>
<proteinExistence type="predicted"/>
<sequence>MKQYHTSITINGMPNEVWRELTNFKSYPDWNPIVGKLTGEMKEGKKISTYIVPLKGTFYPVLLRYHENRELLWQGALGAKFLLAAKHYYRLKVVSDTQTELQHGEYFTGLFSYFLPKSFVKKMELAFEQHNILLKSNIENSQ</sequence>
<dbReference type="InterPro" id="IPR019587">
    <property type="entry name" value="Polyketide_cyclase/dehydratase"/>
</dbReference>
<evidence type="ECO:0008006" key="3">
    <source>
        <dbReference type="Google" id="ProtNLM"/>
    </source>
</evidence>
<dbReference type="SUPFAM" id="SSF55961">
    <property type="entry name" value="Bet v1-like"/>
    <property type="match status" value="1"/>
</dbReference>
<comment type="caution">
    <text evidence="1">The sequence shown here is derived from an EMBL/GenBank/DDBJ whole genome shotgun (WGS) entry which is preliminary data.</text>
</comment>
<dbReference type="EMBL" id="RBKU01000001">
    <property type="protein sequence ID" value="RKR83385.1"/>
    <property type="molecule type" value="Genomic_DNA"/>
</dbReference>
<name>A0A495J333_9SPHI</name>
<dbReference type="Gene3D" id="3.30.530.20">
    <property type="match status" value="1"/>
</dbReference>
<dbReference type="RefSeq" id="WP_121198893.1">
    <property type="nucleotide sequence ID" value="NZ_RBKU01000001.1"/>
</dbReference>
<dbReference type="InterPro" id="IPR023393">
    <property type="entry name" value="START-like_dom_sf"/>
</dbReference>
<dbReference type="CDD" id="cd07822">
    <property type="entry name" value="SRPBCC_4"/>
    <property type="match status" value="1"/>
</dbReference>
<dbReference type="PANTHER" id="PTHR36166">
    <property type="entry name" value="CHROMOSOME 9, WHOLE GENOME SHOTGUN SEQUENCE"/>
    <property type="match status" value="1"/>
</dbReference>
<dbReference type="PANTHER" id="PTHR36166:SF1">
    <property type="entry name" value="SRPBCC DOMAIN-CONTAINING PROTEIN"/>
    <property type="match status" value="1"/>
</dbReference>
<dbReference type="AlphaFoldDB" id="A0A495J333"/>
<dbReference type="Pfam" id="PF10604">
    <property type="entry name" value="Polyketide_cyc2"/>
    <property type="match status" value="1"/>
</dbReference>
<dbReference type="Proteomes" id="UP000268007">
    <property type="component" value="Unassembled WGS sequence"/>
</dbReference>
<evidence type="ECO:0000313" key="1">
    <source>
        <dbReference type="EMBL" id="RKR83385.1"/>
    </source>
</evidence>